<proteinExistence type="predicted"/>
<evidence type="ECO:0000313" key="3">
    <source>
        <dbReference type="Proteomes" id="UP000326396"/>
    </source>
</evidence>
<protein>
    <submittedName>
        <fullName evidence="2">Uncharacterized protein</fullName>
    </submittedName>
</protein>
<dbReference type="Proteomes" id="UP000326396">
    <property type="component" value="Linkage Group LG1"/>
</dbReference>
<name>A0A5N6PY02_9ASTR</name>
<reference evidence="2 3" key="1">
    <citation type="submission" date="2019-05" db="EMBL/GenBank/DDBJ databases">
        <title>Mikania micrantha, genome provides insights into the molecular mechanism of rapid growth.</title>
        <authorList>
            <person name="Liu B."/>
        </authorList>
    </citation>
    <scope>NUCLEOTIDE SEQUENCE [LARGE SCALE GENOMIC DNA]</scope>
    <source>
        <strain evidence="2">NLD-2019</strain>
        <tissue evidence="2">Leaf</tissue>
    </source>
</reference>
<keyword evidence="1" id="KW-1133">Transmembrane helix</keyword>
<dbReference type="AlphaFoldDB" id="A0A5N6PY02"/>
<accession>A0A5N6PY02</accession>
<comment type="caution">
    <text evidence="2">The sequence shown here is derived from an EMBL/GenBank/DDBJ whole genome shotgun (WGS) entry which is preliminary data.</text>
</comment>
<evidence type="ECO:0000313" key="2">
    <source>
        <dbReference type="EMBL" id="KAD7477142.1"/>
    </source>
</evidence>
<evidence type="ECO:0000256" key="1">
    <source>
        <dbReference type="SAM" id="Phobius"/>
    </source>
</evidence>
<gene>
    <name evidence="2" type="ORF">E3N88_00278</name>
</gene>
<keyword evidence="1" id="KW-0812">Transmembrane</keyword>
<keyword evidence="1" id="KW-0472">Membrane</keyword>
<organism evidence="2 3">
    <name type="scientific">Mikania micrantha</name>
    <name type="common">bitter vine</name>
    <dbReference type="NCBI Taxonomy" id="192012"/>
    <lineage>
        <taxon>Eukaryota</taxon>
        <taxon>Viridiplantae</taxon>
        <taxon>Streptophyta</taxon>
        <taxon>Embryophyta</taxon>
        <taxon>Tracheophyta</taxon>
        <taxon>Spermatophyta</taxon>
        <taxon>Magnoliopsida</taxon>
        <taxon>eudicotyledons</taxon>
        <taxon>Gunneridae</taxon>
        <taxon>Pentapetalae</taxon>
        <taxon>asterids</taxon>
        <taxon>campanulids</taxon>
        <taxon>Asterales</taxon>
        <taxon>Asteraceae</taxon>
        <taxon>Asteroideae</taxon>
        <taxon>Heliantheae alliance</taxon>
        <taxon>Eupatorieae</taxon>
        <taxon>Mikania</taxon>
    </lineage>
</organism>
<dbReference type="EMBL" id="SZYD01000001">
    <property type="protein sequence ID" value="KAD7477142.1"/>
    <property type="molecule type" value="Genomic_DNA"/>
</dbReference>
<feature type="transmembrane region" description="Helical" evidence="1">
    <location>
        <begin position="118"/>
        <end position="138"/>
    </location>
</feature>
<keyword evidence="3" id="KW-1185">Reference proteome</keyword>
<sequence>MKQSSSPTPAPASFSGEFPTPQPPQILPFVLFASVSHTSNTQPGVFSSCSIVRKQARKEQQLRRSATPAITTFSDDSSAIRTPCSSTVTWKGVHTPGVCSVEMNEKHEPVTAPVDTPVTIFFLVYSSFAPTGMMTWWFSILNRMVRKRLDNPEL</sequence>